<dbReference type="PROSITE" id="PS50160">
    <property type="entry name" value="DNA_LIGASE_A3"/>
    <property type="match status" value="1"/>
</dbReference>
<dbReference type="GO" id="GO:0006310">
    <property type="term" value="P:DNA recombination"/>
    <property type="evidence" value="ECO:0007669"/>
    <property type="project" value="InterPro"/>
</dbReference>
<accession>A0A0Q2MX51</accession>
<evidence type="ECO:0000256" key="6">
    <source>
        <dbReference type="ARBA" id="ARBA00034003"/>
    </source>
</evidence>
<dbReference type="Gene3D" id="3.30.1490.70">
    <property type="match status" value="1"/>
</dbReference>
<evidence type="ECO:0000313" key="9">
    <source>
        <dbReference type="EMBL" id="KQH84247.1"/>
    </source>
</evidence>
<keyword evidence="4" id="KW-0227">DNA damage</keyword>
<keyword evidence="3" id="KW-0235">DNA replication</keyword>
<keyword evidence="2 9" id="KW-0436">Ligase</keyword>
<evidence type="ECO:0000313" key="10">
    <source>
        <dbReference type="Proteomes" id="UP000051221"/>
    </source>
</evidence>
<dbReference type="SUPFAM" id="SSF50249">
    <property type="entry name" value="Nucleic acid-binding proteins"/>
    <property type="match status" value="1"/>
</dbReference>
<evidence type="ECO:0000256" key="4">
    <source>
        <dbReference type="ARBA" id="ARBA00022763"/>
    </source>
</evidence>
<keyword evidence="10" id="KW-1185">Reference proteome</keyword>
<dbReference type="CDD" id="cd07896">
    <property type="entry name" value="Adenylation_kDNA_ligase_like"/>
    <property type="match status" value="1"/>
</dbReference>
<dbReference type="GO" id="GO:0006281">
    <property type="term" value="P:DNA repair"/>
    <property type="evidence" value="ECO:0007669"/>
    <property type="project" value="UniProtKB-KW"/>
</dbReference>
<keyword evidence="7" id="KW-0732">Signal</keyword>
<dbReference type="AlphaFoldDB" id="A0A0Q2MX51"/>
<organism evidence="9 10">
    <name type="scientific">Vibrio furnissii</name>
    <dbReference type="NCBI Taxonomy" id="29494"/>
    <lineage>
        <taxon>Bacteria</taxon>
        <taxon>Pseudomonadati</taxon>
        <taxon>Pseudomonadota</taxon>
        <taxon>Gammaproteobacteria</taxon>
        <taxon>Vibrionales</taxon>
        <taxon>Vibrionaceae</taxon>
        <taxon>Vibrio</taxon>
    </lineage>
</organism>
<name>A0A0Q2MX51_VIBFU</name>
<dbReference type="InterPro" id="IPR012310">
    <property type="entry name" value="DNA_ligase_ATP-dep_cent"/>
</dbReference>
<dbReference type="CDD" id="cd08041">
    <property type="entry name" value="OBF_kDNA_ligase_like"/>
    <property type="match status" value="1"/>
</dbReference>
<dbReference type="InterPro" id="IPR029319">
    <property type="entry name" value="DNA_ligase_OB"/>
</dbReference>
<dbReference type="InterPro" id="IPR050326">
    <property type="entry name" value="NAD_dep_DNA_ligaseB"/>
</dbReference>
<dbReference type="SUPFAM" id="SSF56091">
    <property type="entry name" value="DNA ligase/mRNA capping enzyme, catalytic domain"/>
    <property type="match status" value="1"/>
</dbReference>
<comment type="cofactor">
    <cofactor evidence="1">
        <name>a divalent metal cation</name>
        <dbReference type="ChEBI" id="CHEBI:60240"/>
    </cofactor>
</comment>
<evidence type="ECO:0000256" key="1">
    <source>
        <dbReference type="ARBA" id="ARBA00001968"/>
    </source>
</evidence>
<feature type="chain" id="PRO_5006194707" evidence="7">
    <location>
        <begin position="23"/>
        <end position="282"/>
    </location>
</feature>
<dbReference type="InterPro" id="IPR012340">
    <property type="entry name" value="NA-bd_OB-fold"/>
</dbReference>
<dbReference type="Pfam" id="PF01068">
    <property type="entry name" value="DNA_ligase_A_M"/>
    <property type="match status" value="1"/>
</dbReference>
<dbReference type="Gene3D" id="2.40.50.140">
    <property type="entry name" value="Nucleic acid-binding proteins"/>
    <property type="match status" value="1"/>
</dbReference>
<dbReference type="EMBL" id="LKHS01000020">
    <property type="protein sequence ID" value="KQH84247.1"/>
    <property type="molecule type" value="Genomic_DNA"/>
</dbReference>
<feature type="domain" description="ATP-dependent DNA ligase family profile" evidence="8">
    <location>
        <begin position="133"/>
        <end position="232"/>
    </location>
</feature>
<proteinExistence type="predicted"/>
<keyword evidence="5" id="KW-0234">DNA repair</keyword>
<gene>
    <name evidence="9" type="ORF">AMR76_18640</name>
</gene>
<dbReference type="GO" id="GO:0006260">
    <property type="term" value="P:DNA replication"/>
    <property type="evidence" value="ECO:0007669"/>
    <property type="project" value="UniProtKB-KW"/>
</dbReference>
<reference evidence="9 10" key="1">
    <citation type="submission" date="2015-08" db="EMBL/GenBank/DDBJ databases">
        <title>Antibacterial properties of a collection of Vibrionaceae strains.</title>
        <authorList>
            <person name="Giubergia S."/>
        </authorList>
    </citation>
    <scope>NUCLEOTIDE SEQUENCE [LARGE SCALE GENOMIC DNA]</scope>
    <source>
        <strain evidence="9 10">S0821</strain>
    </source>
</reference>
<dbReference type="Gene3D" id="3.30.470.30">
    <property type="entry name" value="DNA ligase/mRNA capping enzyme"/>
    <property type="match status" value="1"/>
</dbReference>
<comment type="catalytic activity">
    <reaction evidence="6">
        <text>ATP + (deoxyribonucleotide)n-3'-hydroxyl + 5'-phospho-(deoxyribonucleotide)m = (deoxyribonucleotide)n+m + AMP + diphosphate.</text>
        <dbReference type="EC" id="6.5.1.1"/>
    </reaction>
</comment>
<dbReference type="Proteomes" id="UP000051221">
    <property type="component" value="Unassembled WGS sequence"/>
</dbReference>
<dbReference type="PROSITE" id="PS00333">
    <property type="entry name" value="DNA_LIGASE_A2"/>
    <property type="match status" value="1"/>
</dbReference>
<feature type="signal peptide" evidence="7">
    <location>
        <begin position="1"/>
        <end position="22"/>
    </location>
</feature>
<dbReference type="Pfam" id="PF14743">
    <property type="entry name" value="DNA_ligase_OB_2"/>
    <property type="match status" value="1"/>
</dbReference>
<dbReference type="NCBIfam" id="NF006592">
    <property type="entry name" value="PRK09125.1"/>
    <property type="match status" value="1"/>
</dbReference>
<evidence type="ECO:0000256" key="7">
    <source>
        <dbReference type="SAM" id="SignalP"/>
    </source>
</evidence>
<comment type="caution">
    <text evidence="9">The sequence shown here is derived from an EMBL/GenBank/DDBJ whole genome shotgun (WGS) entry which is preliminary data.</text>
</comment>
<dbReference type="InParanoid" id="A0A0Q2MX51"/>
<sequence length="282" mass="32128">MQLKLTLIAAALLTAQHAPAIANPLAFVPVAQANEYHDGINIYEYWQSEKLDGIRAIWNGKQLLTRNGNRIYAPHWFIDPLPDYPLEGELWAGRGHFPLVQQTVLDHTPSDAAWRKIDFMLFDMPEAAGDYTKRYYNLKYLVEQAAASHIKYIEHSPVLSEAELLNYLDTLTNQNGEGVMLRKVTASYQAGRSNDLLKLKKYQDAEARVMGYKFGNGKYKGMMGSLLVRTDEGTEFYVGTGFTDEQRQNPPEIGSLITYRYNGLTAEGKPRFARFVRFRTVY</sequence>
<dbReference type="GO" id="GO:0005524">
    <property type="term" value="F:ATP binding"/>
    <property type="evidence" value="ECO:0007669"/>
    <property type="project" value="InterPro"/>
</dbReference>
<dbReference type="RefSeq" id="WP_055466842.1">
    <property type="nucleotide sequence ID" value="NZ_LKHS01000020.1"/>
</dbReference>
<dbReference type="InterPro" id="IPR016059">
    <property type="entry name" value="DNA_ligase_ATP-dep_CS"/>
</dbReference>
<evidence type="ECO:0000256" key="5">
    <source>
        <dbReference type="ARBA" id="ARBA00023204"/>
    </source>
</evidence>
<evidence type="ECO:0000256" key="2">
    <source>
        <dbReference type="ARBA" id="ARBA00022598"/>
    </source>
</evidence>
<evidence type="ECO:0000259" key="8">
    <source>
        <dbReference type="PROSITE" id="PS50160"/>
    </source>
</evidence>
<dbReference type="PANTHER" id="PTHR47810">
    <property type="entry name" value="DNA LIGASE"/>
    <property type="match status" value="1"/>
</dbReference>
<dbReference type="PANTHER" id="PTHR47810:SF1">
    <property type="entry name" value="DNA LIGASE B"/>
    <property type="match status" value="1"/>
</dbReference>
<protein>
    <submittedName>
        <fullName evidence="9">ATP-dependent DNA ligase</fullName>
    </submittedName>
</protein>
<evidence type="ECO:0000256" key="3">
    <source>
        <dbReference type="ARBA" id="ARBA00022705"/>
    </source>
</evidence>
<dbReference type="GO" id="GO:0003910">
    <property type="term" value="F:DNA ligase (ATP) activity"/>
    <property type="evidence" value="ECO:0007669"/>
    <property type="project" value="UniProtKB-EC"/>
</dbReference>